<dbReference type="PANTHER" id="PTHR37423:SF2">
    <property type="entry name" value="MEMBRANE-BOUND LYTIC MUREIN TRANSGLYCOSYLASE C"/>
    <property type="match status" value="1"/>
</dbReference>
<dbReference type="Gene3D" id="1.10.530.10">
    <property type="match status" value="1"/>
</dbReference>
<dbReference type="InterPro" id="IPR008258">
    <property type="entry name" value="Transglycosylase_SLT_dom_1"/>
</dbReference>
<dbReference type="SUPFAM" id="SSF53955">
    <property type="entry name" value="Lysozyme-like"/>
    <property type="match status" value="1"/>
</dbReference>
<accession>A0A2M9XZX1</accession>
<proteinExistence type="inferred from homology"/>
<dbReference type="InterPro" id="IPR011990">
    <property type="entry name" value="TPR-like_helical_dom_sf"/>
</dbReference>
<dbReference type="InterPro" id="IPR023346">
    <property type="entry name" value="Lysozyme-like_dom_sf"/>
</dbReference>
<gene>
    <name evidence="3" type="ORF">EHQ30_10885</name>
</gene>
<comment type="similarity">
    <text evidence="1">Belongs to the transglycosylase Slt family.</text>
</comment>
<keyword evidence="4" id="KW-1185">Reference proteome</keyword>
<dbReference type="Proteomes" id="UP000297891">
    <property type="component" value="Unassembled WGS sequence"/>
</dbReference>
<comment type="caution">
    <text evidence="3">The sequence shown here is derived from an EMBL/GenBank/DDBJ whole genome shotgun (WGS) entry which is preliminary data.</text>
</comment>
<evidence type="ECO:0000313" key="3">
    <source>
        <dbReference type="EMBL" id="TGK97064.1"/>
    </source>
</evidence>
<dbReference type="Gene3D" id="1.25.40.10">
    <property type="entry name" value="Tetratricopeptide repeat domain"/>
    <property type="match status" value="1"/>
</dbReference>
<dbReference type="PANTHER" id="PTHR37423">
    <property type="entry name" value="SOLUBLE LYTIC MUREIN TRANSGLYCOSYLASE-RELATED"/>
    <property type="match status" value="1"/>
</dbReference>
<evidence type="ECO:0000259" key="2">
    <source>
        <dbReference type="Pfam" id="PF01464"/>
    </source>
</evidence>
<name>A0A2M9XZX1_9LEPT</name>
<protein>
    <submittedName>
        <fullName evidence="3">Lytic transglycosylase domain-containing protein</fullName>
    </submittedName>
</protein>
<dbReference type="RefSeq" id="WP_100791490.1">
    <property type="nucleotide sequence ID" value="NZ_NPDQ01000006.1"/>
</dbReference>
<dbReference type="OrthoDB" id="9815002at2"/>
<evidence type="ECO:0000256" key="1">
    <source>
        <dbReference type="ARBA" id="ARBA00007734"/>
    </source>
</evidence>
<organism evidence="3 4">
    <name type="scientific">Leptospira brenneri</name>
    <dbReference type="NCBI Taxonomy" id="2023182"/>
    <lineage>
        <taxon>Bacteria</taxon>
        <taxon>Pseudomonadati</taxon>
        <taxon>Spirochaetota</taxon>
        <taxon>Spirochaetia</taxon>
        <taxon>Leptospirales</taxon>
        <taxon>Leptospiraceae</taxon>
        <taxon>Leptospira</taxon>
    </lineage>
</organism>
<sequence length="755" mass="88124">MRHFWLASRILIFFTTSLFADTDLQYLIKSHQWGQIENHFRNTNPSRESEVYSLIEFHEKSPNGDKEKRFRYLISLVRGVFVTESSEEEVRKILTQTMPFQTTLFKLSYWKLYTEISQRNYLTPQERIQFLNRLNLEEDPICRRLLDELVRLMAANNQWKEIIEKISSTQESHRRYLLTGDTQYRYGKAKLILGDEKGAIEEWLNCLQRDGLSDSTVHLIAADWSKYKGSGSILQLAPSELTILLPAISNNDKEALFKTRPELFSTRLAYYEGFRHLSTVLTKTGKTNELFRVLRSNKTFVDMDSAFIVSLADILYQQNKFQGAIELLKTFPGKDAGYYRVIAASYDRLGDRELYFENLILYLGKYPFNLFYQDRLIEYLVDRKGEKSNYAPLAKFERALAEIPNLPVKGRLVYWYLRSLKENGDTEKLKKELKRYYALCPGSYYTRVIREEFLSLIKEGNKPDNPTYNKEYLFEYLSYTAGIPEESYAILGRNLGFVYPKDSYELGNKLGGMSSRIQGHKLLNLAKEYFRVGEDSLGLSLVNFHVKRENLSEEEKDEILVGIGDLTYNTYYTAFHTRSLLKRHLIPDDPILLPTSISVRIYPRPHQSIVSRYANENDISEDKVYALMRQESFFKETATSRSNARGLMQIMPATGRELASRMGITTYSLYEPETSIRLGTKFLAYLLKSNSNELKWASIAYNGGPGNLRKWKKSVYSGDFNHFLEDLPYKESRDYCRIVVSNFYAYDIMKKYHKL</sequence>
<dbReference type="AlphaFoldDB" id="A0A2M9XZX1"/>
<dbReference type="Pfam" id="PF01464">
    <property type="entry name" value="SLT"/>
    <property type="match status" value="1"/>
</dbReference>
<evidence type="ECO:0000313" key="4">
    <source>
        <dbReference type="Proteomes" id="UP000297891"/>
    </source>
</evidence>
<feature type="domain" description="Transglycosylase SLT" evidence="2">
    <location>
        <begin position="612"/>
        <end position="722"/>
    </location>
</feature>
<dbReference type="CDD" id="cd13401">
    <property type="entry name" value="Slt70-like"/>
    <property type="match status" value="1"/>
</dbReference>
<reference evidence="3" key="1">
    <citation type="journal article" date="2019" name="PLoS Negl. Trop. Dis.">
        <title>Revisiting the worldwide diversity of Leptospira species in the environment.</title>
        <authorList>
            <person name="Vincent A.T."/>
            <person name="Schiettekatte O."/>
            <person name="Bourhy P."/>
            <person name="Veyrier F.J."/>
            <person name="Picardeau M."/>
        </authorList>
    </citation>
    <scope>NUCLEOTIDE SEQUENCE [LARGE SCALE GENOMIC DNA]</scope>
    <source>
        <strain evidence="3">201800277</strain>
    </source>
</reference>
<dbReference type="EMBL" id="RQFP01000001">
    <property type="protein sequence ID" value="TGK97064.1"/>
    <property type="molecule type" value="Genomic_DNA"/>
</dbReference>